<dbReference type="OrthoDB" id="10430050at2759"/>
<accession>A0A8J2REK4</accession>
<protein>
    <submittedName>
        <fullName evidence="2">Uncharacterized protein</fullName>
    </submittedName>
</protein>
<feature type="signal peptide" evidence="1">
    <location>
        <begin position="1"/>
        <end position="16"/>
    </location>
</feature>
<dbReference type="EMBL" id="CAKKLH010000045">
    <property type="protein sequence ID" value="CAH0100769.1"/>
    <property type="molecule type" value="Genomic_DNA"/>
</dbReference>
<name>A0A8J2REK4_9CRUS</name>
<dbReference type="Proteomes" id="UP000789390">
    <property type="component" value="Unassembled WGS sequence"/>
</dbReference>
<dbReference type="AlphaFoldDB" id="A0A8J2REK4"/>
<proteinExistence type="predicted"/>
<evidence type="ECO:0000256" key="1">
    <source>
        <dbReference type="SAM" id="SignalP"/>
    </source>
</evidence>
<comment type="caution">
    <text evidence="2">The sequence shown here is derived from an EMBL/GenBank/DDBJ whole genome shotgun (WGS) entry which is preliminary data.</text>
</comment>
<organism evidence="2 3">
    <name type="scientific">Daphnia galeata</name>
    <dbReference type="NCBI Taxonomy" id="27404"/>
    <lineage>
        <taxon>Eukaryota</taxon>
        <taxon>Metazoa</taxon>
        <taxon>Ecdysozoa</taxon>
        <taxon>Arthropoda</taxon>
        <taxon>Crustacea</taxon>
        <taxon>Branchiopoda</taxon>
        <taxon>Diplostraca</taxon>
        <taxon>Cladocera</taxon>
        <taxon>Anomopoda</taxon>
        <taxon>Daphniidae</taxon>
        <taxon>Daphnia</taxon>
    </lineage>
</organism>
<feature type="chain" id="PRO_5035274007" evidence="1">
    <location>
        <begin position="17"/>
        <end position="109"/>
    </location>
</feature>
<evidence type="ECO:0000313" key="3">
    <source>
        <dbReference type="Proteomes" id="UP000789390"/>
    </source>
</evidence>
<keyword evidence="3" id="KW-1185">Reference proteome</keyword>
<keyword evidence="1" id="KW-0732">Signal</keyword>
<reference evidence="2" key="1">
    <citation type="submission" date="2021-11" db="EMBL/GenBank/DDBJ databases">
        <authorList>
            <person name="Schell T."/>
        </authorList>
    </citation>
    <scope>NUCLEOTIDE SEQUENCE</scope>
    <source>
        <strain evidence="2">M5</strain>
    </source>
</reference>
<gene>
    <name evidence="2" type="ORF">DGAL_LOCUS3057</name>
</gene>
<evidence type="ECO:0000313" key="2">
    <source>
        <dbReference type="EMBL" id="CAH0100769.1"/>
    </source>
</evidence>
<sequence length="109" mass="13060">MKVFIIVALLAMVVSSQITYKKDYPPRQHEFHGYRVHTSKPHISYSENNYGYNHVYPLQENEPTWVPKNWPKFVVFFVRMRKMLHRGVEELCIYLDISSLPDTNKKKFI</sequence>